<reference evidence="9 10" key="1">
    <citation type="submission" date="2019-03" db="EMBL/GenBank/DDBJ databases">
        <title>Genomic Encyclopedia of Type Strains, Phase III (KMG-III): the genomes of soil and plant-associated and newly described type strains.</title>
        <authorList>
            <person name="Whitman W."/>
        </authorList>
    </citation>
    <scope>NUCLEOTIDE SEQUENCE [LARGE SCALE GENOMIC DNA]</scope>
    <source>
        <strain evidence="9 10">CECT 8976</strain>
    </source>
</reference>
<accession>A0A4R7BAX2</accession>
<keyword evidence="7 8" id="KW-0472">Membrane</keyword>
<dbReference type="Pfam" id="PF01594">
    <property type="entry name" value="AI-2E_transport"/>
    <property type="match status" value="1"/>
</dbReference>
<organism evidence="9 10">
    <name type="scientific">Paludibacterium purpuratum</name>
    <dbReference type="NCBI Taxonomy" id="1144873"/>
    <lineage>
        <taxon>Bacteria</taxon>
        <taxon>Pseudomonadati</taxon>
        <taxon>Pseudomonadota</taxon>
        <taxon>Betaproteobacteria</taxon>
        <taxon>Neisseriales</taxon>
        <taxon>Chromobacteriaceae</taxon>
        <taxon>Paludibacterium</taxon>
    </lineage>
</organism>
<evidence type="ECO:0000256" key="6">
    <source>
        <dbReference type="ARBA" id="ARBA00022989"/>
    </source>
</evidence>
<keyword evidence="5 8" id="KW-0812">Transmembrane</keyword>
<dbReference type="EMBL" id="SNZP01000002">
    <property type="protein sequence ID" value="TDR82011.1"/>
    <property type="molecule type" value="Genomic_DNA"/>
</dbReference>
<evidence type="ECO:0000256" key="3">
    <source>
        <dbReference type="ARBA" id="ARBA00022448"/>
    </source>
</evidence>
<keyword evidence="10" id="KW-1185">Reference proteome</keyword>
<dbReference type="RefSeq" id="WP_133678445.1">
    <property type="nucleotide sequence ID" value="NZ_SNZP01000002.1"/>
</dbReference>
<keyword evidence="6 8" id="KW-1133">Transmembrane helix</keyword>
<feature type="transmembrane region" description="Helical" evidence="8">
    <location>
        <begin position="37"/>
        <end position="55"/>
    </location>
</feature>
<evidence type="ECO:0000256" key="2">
    <source>
        <dbReference type="ARBA" id="ARBA00009773"/>
    </source>
</evidence>
<comment type="caution">
    <text evidence="9">The sequence shown here is derived from an EMBL/GenBank/DDBJ whole genome shotgun (WGS) entry which is preliminary data.</text>
</comment>
<evidence type="ECO:0000256" key="5">
    <source>
        <dbReference type="ARBA" id="ARBA00022692"/>
    </source>
</evidence>
<keyword evidence="3" id="KW-0813">Transport</keyword>
<evidence type="ECO:0000256" key="7">
    <source>
        <dbReference type="ARBA" id="ARBA00023136"/>
    </source>
</evidence>
<dbReference type="OrthoDB" id="106838at2"/>
<keyword evidence="4" id="KW-1003">Cell membrane</keyword>
<evidence type="ECO:0000256" key="1">
    <source>
        <dbReference type="ARBA" id="ARBA00004651"/>
    </source>
</evidence>
<evidence type="ECO:0000256" key="8">
    <source>
        <dbReference type="SAM" id="Phobius"/>
    </source>
</evidence>
<proteinExistence type="inferred from homology"/>
<dbReference type="GO" id="GO:0005886">
    <property type="term" value="C:plasma membrane"/>
    <property type="evidence" value="ECO:0007669"/>
    <property type="project" value="UniProtKB-SubCell"/>
</dbReference>
<sequence>MLAKGLSNVSVMGVMRVAVVLLLVFACYRIIQPFLGALIWAVIIAVSVWPGYNWLVLKLGNRRQLAALVMIGAIALAIAAPIALMILSLSDLWPFLSQVARGLTGYHLPDPPAWLLSLPAIGEPLGQIWRGAQSDLPAMLGKLMPAINRGALWSLSYGAQLALSLLEIVLALVVAGLLLINGEHAWRVAENTIVKLGGAPATELPEVVSRTIRGVTTGVIGTALVQTLLCVIGLVIAGVPAPVVLGFLCFMLAVAQLPTLLVWLPAAAWVFYTGHNGLALFLALWGFLLVNTIDNFIKPMVISQGAKLPLSLIFIGVIGGLLAWGMIGLFIGPTLLAVGYTLFVYWLRGDETLPPGV</sequence>
<evidence type="ECO:0000313" key="10">
    <source>
        <dbReference type="Proteomes" id="UP000295611"/>
    </source>
</evidence>
<dbReference type="PANTHER" id="PTHR21716">
    <property type="entry name" value="TRANSMEMBRANE PROTEIN"/>
    <property type="match status" value="1"/>
</dbReference>
<evidence type="ECO:0000313" key="9">
    <source>
        <dbReference type="EMBL" id="TDR82011.1"/>
    </source>
</evidence>
<dbReference type="AlphaFoldDB" id="A0A4R7BAX2"/>
<feature type="transmembrane region" description="Helical" evidence="8">
    <location>
        <begin position="228"/>
        <end position="254"/>
    </location>
</feature>
<dbReference type="Proteomes" id="UP000295611">
    <property type="component" value="Unassembled WGS sequence"/>
</dbReference>
<dbReference type="PANTHER" id="PTHR21716:SF67">
    <property type="entry name" value="TRANSPORT PROTEIN YDIK-RELATED"/>
    <property type="match status" value="1"/>
</dbReference>
<gene>
    <name evidence="9" type="ORF">DFP86_102123</name>
</gene>
<feature type="transmembrane region" description="Helical" evidence="8">
    <location>
        <begin position="310"/>
        <end position="343"/>
    </location>
</feature>
<name>A0A4R7BAX2_9NEIS</name>
<dbReference type="PROSITE" id="PS51257">
    <property type="entry name" value="PROKAR_LIPOPROTEIN"/>
    <property type="match status" value="1"/>
</dbReference>
<dbReference type="InterPro" id="IPR002549">
    <property type="entry name" value="AI-2E-like"/>
</dbReference>
<feature type="transmembrane region" description="Helical" evidence="8">
    <location>
        <begin position="157"/>
        <end position="180"/>
    </location>
</feature>
<comment type="similarity">
    <text evidence="2">Belongs to the autoinducer-2 exporter (AI-2E) (TC 2.A.86) family.</text>
</comment>
<feature type="transmembrane region" description="Helical" evidence="8">
    <location>
        <begin position="67"/>
        <end position="89"/>
    </location>
</feature>
<feature type="transmembrane region" description="Helical" evidence="8">
    <location>
        <begin position="266"/>
        <end position="290"/>
    </location>
</feature>
<feature type="transmembrane region" description="Helical" evidence="8">
    <location>
        <begin position="12"/>
        <end position="31"/>
    </location>
</feature>
<protein>
    <submittedName>
        <fullName evidence="9">Putative PurR-regulated permease PerM</fullName>
    </submittedName>
</protein>
<comment type="subcellular location">
    <subcellularLocation>
        <location evidence="1">Cell membrane</location>
        <topology evidence="1">Multi-pass membrane protein</topology>
    </subcellularLocation>
</comment>
<evidence type="ECO:0000256" key="4">
    <source>
        <dbReference type="ARBA" id="ARBA00022475"/>
    </source>
</evidence>